<keyword evidence="1" id="KW-0472">Membrane</keyword>
<dbReference type="OrthoDB" id="7851400at2"/>
<keyword evidence="1" id="KW-1133">Transmembrane helix</keyword>
<dbReference type="AlphaFoldDB" id="A0A0B3RGF7"/>
<evidence type="ECO:0000313" key="3">
    <source>
        <dbReference type="Proteomes" id="UP000030960"/>
    </source>
</evidence>
<reference evidence="2 3" key="1">
    <citation type="submission" date="2014-10" db="EMBL/GenBank/DDBJ databases">
        <title>Genome sequence of Ponticoccus sp. strain UMTAT08 isolated from clonal culture of toxic dinoflagellate Alexandrium tamiyavanichii.</title>
        <authorList>
            <person name="Gan H.Y."/>
            <person name="Muhd D.-D."/>
            <person name="Mohd Noor M.E."/>
            <person name="Yeong Y.S."/>
            <person name="Usup G."/>
        </authorList>
    </citation>
    <scope>NUCLEOTIDE SEQUENCE [LARGE SCALE GENOMIC DNA]</scope>
    <source>
        <strain evidence="2 3">UMTAT08</strain>
    </source>
</reference>
<sequence>MTDKTIAAVEPLLAVLRLHESADDYGAVWGGIKSQDHPPRPLVELTVGQVLDWQDSIDRRYNSEAAGAYQILEDTLRGLYREAGVPLTARYDRATQDRLALGLLRRRGLDDFLAGRMALEAFALSLAKEWASLPVPHDVQVKGRTVRAGQSYYAGDGLNKAHASIDEVMTALRQIRAAPQPDPKDPVTSRIDTSLKEATKVLGGAGTGYGGARVIDSAPPWALDAAWGLGLFLAAALGLLVLARVLKVVWK</sequence>
<dbReference type="SUPFAM" id="SSF53955">
    <property type="entry name" value="Lysozyme-like"/>
    <property type="match status" value="1"/>
</dbReference>
<evidence type="ECO:0000313" key="2">
    <source>
        <dbReference type="EMBL" id="KHQ50395.1"/>
    </source>
</evidence>
<dbReference type="InterPro" id="IPR023346">
    <property type="entry name" value="Lysozyme-like_dom_sf"/>
</dbReference>
<dbReference type="Proteomes" id="UP000030960">
    <property type="component" value="Unassembled WGS sequence"/>
</dbReference>
<comment type="caution">
    <text evidence="2">The sequence shown here is derived from an EMBL/GenBank/DDBJ whole genome shotgun (WGS) entry which is preliminary data.</text>
</comment>
<protein>
    <recommendedName>
        <fullName evidence="4">Transmembrane protein</fullName>
    </recommendedName>
</protein>
<dbReference type="RefSeq" id="WP_052244844.1">
    <property type="nucleotide sequence ID" value="NZ_JSUQ01000027.1"/>
</dbReference>
<dbReference type="PATRIC" id="fig|1515334.3.peg.5093"/>
<dbReference type="STRING" id="561184.SAMN05216376_105178"/>
<feature type="transmembrane region" description="Helical" evidence="1">
    <location>
        <begin position="225"/>
        <end position="246"/>
    </location>
</feature>
<accession>A0A0B3RGF7</accession>
<evidence type="ECO:0008006" key="4">
    <source>
        <dbReference type="Google" id="ProtNLM"/>
    </source>
</evidence>
<dbReference type="Gene3D" id="1.10.530.10">
    <property type="match status" value="1"/>
</dbReference>
<evidence type="ECO:0000256" key="1">
    <source>
        <dbReference type="SAM" id="Phobius"/>
    </source>
</evidence>
<name>A0A0B3RGF7_9RHOB</name>
<keyword evidence="3" id="KW-1185">Reference proteome</keyword>
<organism evidence="2 3">
    <name type="scientific">Mameliella alba</name>
    <dbReference type="NCBI Taxonomy" id="561184"/>
    <lineage>
        <taxon>Bacteria</taxon>
        <taxon>Pseudomonadati</taxon>
        <taxon>Pseudomonadota</taxon>
        <taxon>Alphaproteobacteria</taxon>
        <taxon>Rhodobacterales</taxon>
        <taxon>Roseobacteraceae</taxon>
        <taxon>Mameliella</taxon>
    </lineage>
</organism>
<keyword evidence="1" id="KW-0812">Transmembrane</keyword>
<dbReference type="EMBL" id="JSUQ01000027">
    <property type="protein sequence ID" value="KHQ50395.1"/>
    <property type="molecule type" value="Genomic_DNA"/>
</dbReference>
<gene>
    <name evidence="2" type="ORF">OA50_05070</name>
</gene>
<proteinExistence type="predicted"/>